<evidence type="ECO:0000313" key="2">
    <source>
        <dbReference type="Proteomes" id="UP001633002"/>
    </source>
</evidence>
<dbReference type="EMBL" id="JBJQOH010000006">
    <property type="protein sequence ID" value="KAL3684913.1"/>
    <property type="molecule type" value="Genomic_DNA"/>
</dbReference>
<evidence type="ECO:0000313" key="1">
    <source>
        <dbReference type="EMBL" id="KAL3684913.1"/>
    </source>
</evidence>
<keyword evidence="2" id="KW-1185">Reference proteome</keyword>
<sequence length="88" mass="9399">MEARIDGRVCKTGKSVRGSSSKFSSSEAAIIRHKKSTTRLYEPVPAHPDVDLIARSCKYEELSHIASVAFHDAAIADSPVSALGCGLL</sequence>
<name>A0ABD3H0J3_9MARC</name>
<comment type="caution">
    <text evidence="1">The sequence shown here is derived from an EMBL/GenBank/DDBJ whole genome shotgun (WGS) entry which is preliminary data.</text>
</comment>
<organism evidence="1 2">
    <name type="scientific">Riccia sorocarpa</name>
    <dbReference type="NCBI Taxonomy" id="122646"/>
    <lineage>
        <taxon>Eukaryota</taxon>
        <taxon>Viridiplantae</taxon>
        <taxon>Streptophyta</taxon>
        <taxon>Embryophyta</taxon>
        <taxon>Marchantiophyta</taxon>
        <taxon>Marchantiopsida</taxon>
        <taxon>Marchantiidae</taxon>
        <taxon>Marchantiales</taxon>
        <taxon>Ricciaceae</taxon>
        <taxon>Riccia</taxon>
    </lineage>
</organism>
<reference evidence="1 2" key="1">
    <citation type="submission" date="2024-09" db="EMBL/GenBank/DDBJ databases">
        <title>Chromosome-scale assembly of Riccia sorocarpa.</title>
        <authorList>
            <person name="Paukszto L."/>
        </authorList>
    </citation>
    <scope>NUCLEOTIDE SEQUENCE [LARGE SCALE GENOMIC DNA]</scope>
    <source>
        <strain evidence="1">LP-2024</strain>
        <tissue evidence="1">Aerial parts of the thallus</tissue>
    </source>
</reference>
<proteinExistence type="predicted"/>
<gene>
    <name evidence="1" type="ORF">R1sor_002935</name>
</gene>
<dbReference type="AlphaFoldDB" id="A0ABD3H0J3"/>
<protein>
    <submittedName>
        <fullName evidence="1">Uncharacterized protein</fullName>
    </submittedName>
</protein>
<accession>A0ABD3H0J3</accession>
<dbReference type="Proteomes" id="UP001633002">
    <property type="component" value="Unassembled WGS sequence"/>
</dbReference>